<dbReference type="RefSeq" id="WP_039348605.1">
    <property type="nucleotide sequence ID" value="NZ_FOLA01000003.1"/>
</dbReference>
<dbReference type="InterPro" id="IPR000055">
    <property type="entry name" value="Restrct_endonuc_typeI_TRD"/>
</dbReference>
<evidence type="ECO:0000313" key="11">
    <source>
        <dbReference type="EMBL" id="KIA89600.1"/>
    </source>
</evidence>
<keyword evidence="5" id="KW-0808">Transferase</keyword>
<dbReference type="GO" id="GO:0008170">
    <property type="term" value="F:N-methyltransferase activity"/>
    <property type="evidence" value="ECO:0007669"/>
    <property type="project" value="InterPro"/>
</dbReference>
<dbReference type="PANTHER" id="PTHR42933:SF1">
    <property type="entry name" value="SITE-SPECIFIC DNA-METHYLTRANSFERASE (ADENINE-SPECIFIC)"/>
    <property type="match status" value="1"/>
</dbReference>
<evidence type="ECO:0000313" key="12">
    <source>
        <dbReference type="Proteomes" id="UP000031473"/>
    </source>
</evidence>
<protein>
    <recommendedName>
        <fullName evidence="3">site-specific DNA-methyltransferase (adenine-specific)</fullName>
        <ecNumber evidence="3">2.1.1.72</ecNumber>
    </recommendedName>
</protein>
<dbReference type="Pfam" id="PF02384">
    <property type="entry name" value="N6_Mtase"/>
    <property type="match status" value="1"/>
</dbReference>
<dbReference type="InterPro" id="IPR029063">
    <property type="entry name" value="SAM-dependent_MTases_sf"/>
</dbReference>
<dbReference type="PROSITE" id="PS50109">
    <property type="entry name" value="HIS_KIN"/>
    <property type="match status" value="1"/>
</dbReference>
<keyword evidence="7" id="KW-0680">Restriction system</keyword>
<dbReference type="OrthoDB" id="9814572at2"/>
<comment type="similarity">
    <text evidence="1">Belongs to the N(4)/N(6)-methyltransferase family.</text>
</comment>
<dbReference type="InterPro" id="IPR051537">
    <property type="entry name" value="DNA_Adenine_Mtase"/>
</dbReference>
<dbReference type="SMART" id="SM00387">
    <property type="entry name" value="HATPase_c"/>
    <property type="match status" value="1"/>
</dbReference>
<proteinExistence type="inferred from homology"/>
<reference evidence="11 12" key="1">
    <citation type="submission" date="2014-10" db="EMBL/GenBank/DDBJ databases">
        <title>Kaistella jeonii genome.</title>
        <authorList>
            <person name="Clayton J.T."/>
            <person name="Newman J.D."/>
        </authorList>
    </citation>
    <scope>NUCLEOTIDE SEQUENCE [LARGE SCALE GENOMIC DNA]</scope>
    <source>
        <strain evidence="11 12">DSM 17048</strain>
    </source>
</reference>
<dbReference type="PANTHER" id="PTHR42933">
    <property type="entry name" value="SLR6095 PROTEIN"/>
    <property type="match status" value="1"/>
</dbReference>
<sequence>MIRKDQYKEEINNIVADLWQIANSARGQMSAKPMYVLMYLLSGYKDGLFLSFEDRFEHHDFYFLQEVKKVYESVEQYSDINPFYQDLIDQIQPNILEGIIMFLFRLERKLLNENFPKIFDSVLSSSNERSDVGLGVNFQPLELSRFITNLAELSDDAKVYNPFAGLASFSTYLKSSQSYIGQEIITSDWALGKLRLLAYGNKNTRYVNEDSIKSWDFTNKYDLIVTRSPFQLKGSNLGNDFGKDSLSEFIIKNGLNSLSDKGKLIVIFPQSLLSNSITRDKDLRKNLVERNLIETVITLPSRILSYAAVNLSIIILRKSQEYAAKIRMIDASSFIASSSHRKENILDDEKLWTYINSNNNSEFVRFVEKSEIEREDFDLQVGRYFIDENISGTKLGEIASFVAGKPFSPSGTLRATVGIDMHRETSFAKFVRIKDLKNDPFNSNLDITQLVDELPSNVSFRKISQNSLLISSRFATLKPTYFKYEGTPICISGDVYALNIDESLYDIRYLIYALNSAQVTKQIEKYTAGQIMPRINKKDLLNLKIRIPSLDEQRNQYIELAQKQLSTKSAQYGIDLQEQIINVNDENSFLRHQIAGSLKSVRNSFKFVQKILSEKVNPEFPELYNLKVDYRLGSTLNTYLNIIERDLNSINKSVNKISDQIDLMDLNLEEFDLLKFIKDYAEDLRVRGHNYYDVFVDLDEDSLIEGAVKNVYVKGDRDLLKKAFDNIVENAERHAFSKTINSGNKVKIDLLYDFQDMKVQIDFGNTGHLLPENLSYESMVRKGSSIGENAGDGTGIWFVREVMKIHGGEFSFTDKKNGSEGIEGEYVTTIELTLPIIEINEKL</sequence>
<dbReference type="EC" id="2.1.1.72" evidence="3"/>
<evidence type="ECO:0000256" key="4">
    <source>
        <dbReference type="ARBA" id="ARBA00022603"/>
    </source>
</evidence>
<dbReference type="AlphaFoldDB" id="A0A0C1D6U6"/>
<dbReference type="InterPro" id="IPR044946">
    <property type="entry name" value="Restrct_endonuc_typeI_TRD_sf"/>
</dbReference>
<dbReference type="GO" id="GO:0032259">
    <property type="term" value="P:methylation"/>
    <property type="evidence" value="ECO:0007669"/>
    <property type="project" value="UniProtKB-KW"/>
</dbReference>
<dbReference type="Gene3D" id="3.30.565.10">
    <property type="entry name" value="Histidine kinase-like ATPase, C-terminal domain"/>
    <property type="match status" value="1"/>
</dbReference>
<evidence type="ECO:0000256" key="2">
    <source>
        <dbReference type="ARBA" id="ARBA00010923"/>
    </source>
</evidence>
<evidence type="ECO:0000256" key="1">
    <source>
        <dbReference type="ARBA" id="ARBA00006594"/>
    </source>
</evidence>
<evidence type="ECO:0000256" key="3">
    <source>
        <dbReference type="ARBA" id="ARBA00011900"/>
    </source>
</evidence>
<feature type="domain" description="Histidine kinase" evidence="10">
    <location>
        <begin position="589"/>
        <end position="838"/>
    </location>
</feature>
<dbReference type="GO" id="GO:0009307">
    <property type="term" value="P:DNA restriction-modification system"/>
    <property type="evidence" value="ECO:0007669"/>
    <property type="project" value="UniProtKB-KW"/>
</dbReference>
<dbReference type="SUPFAM" id="SSF53335">
    <property type="entry name" value="S-adenosyl-L-methionine-dependent methyltransferases"/>
    <property type="match status" value="1"/>
</dbReference>
<comment type="caution">
    <text evidence="11">The sequence shown here is derived from an EMBL/GenBank/DDBJ whole genome shotgun (WGS) entry which is preliminary data.</text>
</comment>
<dbReference type="InterPro" id="IPR036890">
    <property type="entry name" value="HATPase_C_sf"/>
</dbReference>
<evidence type="ECO:0000256" key="8">
    <source>
        <dbReference type="ARBA" id="ARBA00023125"/>
    </source>
</evidence>
<dbReference type="SUPFAM" id="SSF116734">
    <property type="entry name" value="DNA methylase specificity domain"/>
    <property type="match status" value="1"/>
</dbReference>
<dbReference type="Pfam" id="PF02518">
    <property type="entry name" value="HATPase_c"/>
    <property type="match status" value="1"/>
</dbReference>
<evidence type="ECO:0000259" key="10">
    <source>
        <dbReference type="PROSITE" id="PS50109"/>
    </source>
</evidence>
<gene>
    <name evidence="11" type="ORF">OA86_02915</name>
</gene>
<keyword evidence="12" id="KW-1185">Reference proteome</keyword>
<name>A0A0C1D6U6_9FLAO</name>
<dbReference type="STRING" id="266749.SAMN05421876_103317"/>
<dbReference type="Gene3D" id="3.40.50.150">
    <property type="entry name" value="Vaccinia Virus protein VP39"/>
    <property type="match status" value="1"/>
</dbReference>
<dbReference type="GO" id="GO:0003677">
    <property type="term" value="F:DNA binding"/>
    <property type="evidence" value="ECO:0007669"/>
    <property type="project" value="UniProtKB-KW"/>
</dbReference>
<comment type="similarity">
    <text evidence="2">Belongs to the type-I restriction system S methylase family.</text>
</comment>
<dbReference type="Proteomes" id="UP000031473">
    <property type="component" value="Unassembled WGS sequence"/>
</dbReference>
<dbReference type="CDD" id="cd16961">
    <property type="entry name" value="RMtype1_S_TRD-CR_like"/>
    <property type="match status" value="1"/>
</dbReference>
<evidence type="ECO:0000256" key="7">
    <source>
        <dbReference type="ARBA" id="ARBA00022747"/>
    </source>
</evidence>
<dbReference type="EMBL" id="JSYL01000002">
    <property type="protein sequence ID" value="KIA89600.1"/>
    <property type="molecule type" value="Genomic_DNA"/>
</dbReference>
<dbReference type="Gene3D" id="3.90.220.20">
    <property type="entry name" value="DNA methylase specificity domains"/>
    <property type="match status" value="1"/>
</dbReference>
<dbReference type="GO" id="GO:0009007">
    <property type="term" value="F:site-specific DNA-methyltransferase (adenine-specific) activity"/>
    <property type="evidence" value="ECO:0007669"/>
    <property type="project" value="UniProtKB-EC"/>
</dbReference>
<accession>A0A0C1D6U6</accession>
<evidence type="ECO:0000256" key="9">
    <source>
        <dbReference type="ARBA" id="ARBA00047942"/>
    </source>
</evidence>
<dbReference type="Pfam" id="PF01420">
    <property type="entry name" value="Methylase_S"/>
    <property type="match status" value="1"/>
</dbReference>
<evidence type="ECO:0000256" key="5">
    <source>
        <dbReference type="ARBA" id="ARBA00022679"/>
    </source>
</evidence>
<organism evidence="11 12">
    <name type="scientific">Kaistella jeonii</name>
    <dbReference type="NCBI Taxonomy" id="266749"/>
    <lineage>
        <taxon>Bacteria</taxon>
        <taxon>Pseudomonadati</taxon>
        <taxon>Bacteroidota</taxon>
        <taxon>Flavobacteriia</taxon>
        <taxon>Flavobacteriales</taxon>
        <taxon>Weeksellaceae</taxon>
        <taxon>Chryseobacterium group</taxon>
        <taxon>Kaistella</taxon>
    </lineage>
</organism>
<keyword evidence="4" id="KW-0489">Methyltransferase</keyword>
<dbReference type="InterPro" id="IPR003594">
    <property type="entry name" value="HATPase_dom"/>
</dbReference>
<comment type="catalytic activity">
    <reaction evidence="9">
        <text>a 2'-deoxyadenosine in DNA + S-adenosyl-L-methionine = an N(6)-methyl-2'-deoxyadenosine in DNA + S-adenosyl-L-homocysteine + H(+)</text>
        <dbReference type="Rhea" id="RHEA:15197"/>
        <dbReference type="Rhea" id="RHEA-COMP:12418"/>
        <dbReference type="Rhea" id="RHEA-COMP:12419"/>
        <dbReference type="ChEBI" id="CHEBI:15378"/>
        <dbReference type="ChEBI" id="CHEBI:57856"/>
        <dbReference type="ChEBI" id="CHEBI:59789"/>
        <dbReference type="ChEBI" id="CHEBI:90615"/>
        <dbReference type="ChEBI" id="CHEBI:90616"/>
        <dbReference type="EC" id="2.1.1.72"/>
    </reaction>
</comment>
<dbReference type="InterPro" id="IPR005467">
    <property type="entry name" value="His_kinase_dom"/>
</dbReference>
<keyword evidence="6" id="KW-0949">S-adenosyl-L-methionine</keyword>
<evidence type="ECO:0000256" key="6">
    <source>
        <dbReference type="ARBA" id="ARBA00022691"/>
    </source>
</evidence>
<keyword evidence="8" id="KW-0238">DNA-binding</keyword>
<dbReference type="SUPFAM" id="SSF55874">
    <property type="entry name" value="ATPase domain of HSP90 chaperone/DNA topoisomerase II/histidine kinase"/>
    <property type="match status" value="1"/>
</dbReference>
<dbReference type="InterPro" id="IPR003356">
    <property type="entry name" value="DNA_methylase_A-5"/>
</dbReference>